<keyword evidence="2" id="KW-1185">Reference proteome</keyword>
<accession>B2FUQ3</accession>
<protein>
    <submittedName>
        <fullName evidence="1">Uncharacterized protein</fullName>
    </submittedName>
</protein>
<dbReference type="Proteomes" id="UP000008840">
    <property type="component" value="Chromosome"/>
</dbReference>
<organism evidence="1 2">
    <name type="scientific">Stenotrophomonas maltophilia (strain K279a)</name>
    <dbReference type="NCBI Taxonomy" id="522373"/>
    <lineage>
        <taxon>Bacteria</taxon>
        <taxon>Pseudomonadati</taxon>
        <taxon>Pseudomonadota</taxon>
        <taxon>Gammaproteobacteria</taxon>
        <taxon>Lysobacterales</taxon>
        <taxon>Lysobacteraceae</taxon>
        <taxon>Stenotrophomonas</taxon>
        <taxon>Stenotrophomonas maltophilia group</taxon>
    </lineage>
</organism>
<gene>
    <name evidence="1" type="ordered locus">Smlt4017</name>
</gene>
<evidence type="ECO:0000313" key="2">
    <source>
        <dbReference type="Proteomes" id="UP000008840"/>
    </source>
</evidence>
<reference evidence="1 2" key="1">
    <citation type="journal article" date="2008" name="Genome Biol.">
        <title>The complete genome, comparative and functional analysis of Stenotrophomonas maltophilia reveals an organism heavily shielded by drug resistance determinants.</title>
        <authorList>
            <person name="Crossman L.C."/>
            <person name="Gould V.C."/>
            <person name="Dow J.M."/>
            <person name="Vernikos G.S."/>
            <person name="Okazaki A."/>
            <person name="Sebaihia M."/>
            <person name="Saunders D."/>
            <person name="Arrowsmith C."/>
            <person name="Carver T."/>
            <person name="Peters N."/>
            <person name="Adlem E."/>
            <person name="Kerhornou A."/>
            <person name="Lord A."/>
            <person name="Murphy L."/>
            <person name="Seeger K."/>
            <person name="Squares R."/>
            <person name="Rutter S."/>
            <person name="Quail M.A."/>
            <person name="Rajandream M.A."/>
            <person name="Harris D."/>
            <person name="Churcher C."/>
            <person name="Bentley S.D."/>
            <person name="Parkhill J."/>
            <person name="Thomson N.R."/>
            <person name="Avison M.B."/>
        </authorList>
    </citation>
    <scope>NUCLEOTIDE SEQUENCE [LARGE SCALE GENOMIC DNA]</scope>
    <source>
        <strain evidence="1 2">K279a</strain>
    </source>
</reference>
<name>B2FUQ3_STRMK</name>
<proteinExistence type="predicted"/>
<evidence type="ECO:0000313" key="1">
    <source>
        <dbReference type="EMBL" id="CAQ47413.1"/>
    </source>
</evidence>
<dbReference type="KEGG" id="sml:Smlt4017"/>
<dbReference type="EMBL" id="AM743169">
    <property type="protein sequence ID" value="CAQ47413.1"/>
    <property type="molecule type" value="Genomic_DNA"/>
</dbReference>
<dbReference type="EnsemblBacteria" id="CAQ47413">
    <property type="protein sequence ID" value="CAQ47413"/>
    <property type="gene ID" value="Smlt4017"/>
</dbReference>
<dbReference type="HOGENOM" id="CLU_1926414_0_0_6"/>
<dbReference type="AlphaFoldDB" id="B2FUQ3"/>
<sequence>MLEPYRKKNRPMRKQSDQGLDDKRYELLRKFVQALSDLDSSTLQEDFDLTSVMILEIYELLPVYFLEGAAISIPLPTYGAAGDLIPLMTTYDYGDGDIAVECYLLGDGEPSEAILHVHFEKGNLIYGFINS</sequence>
<dbReference type="RefSeq" id="WP_012481270.1">
    <property type="nucleotide sequence ID" value="NC_010943.1"/>
</dbReference>